<keyword evidence="2 8" id="KW-0436">Ligase</keyword>
<comment type="pathway">
    <text evidence="8">Cofactor biosynthesis; biotin biosynthesis; biotin from 7,8-diaminononanoate: step 1/2.</text>
</comment>
<dbReference type="Pfam" id="PF13500">
    <property type="entry name" value="AAA_26"/>
    <property type="match status" value="1"/>
</dbReference>
<evidence type="ECO:0000256" key="6">
    <source>
        <dbReference type="ARBA" id="ARBA00022840"/>
    </source>
</evidence>
<proteinExistence type="inferred from homology"/>
<feature type="binding site" evidence="8">
    <location>
        <position position="55"/>
    </location>
    <ligand>
        <name>Mg(2+)</name>
        <dbReference type="ChEBI" id="CHEBI:18420"/>
    </ligand>
</feature>
<feature type="binding site" evidence="8">
    <location>
        <position position="116"/>
    </location>
    <ligand>
        <name>Mg(2+)</name>
        <dbReference type="ChEBI" id="CHEBI:18420"/>
    </ligand>
</feature>
<comment type="similarity">
    <text evidence="8">Belongs to the dethiobiotin synthetase family.</text>
</comment>
<dbReference type="EC" id="6.3.3.3" evidence="8"/>
<evidence type="ECO:0000256" key="4">
    <source>
        <dbReference type="ARBA" id="ARBA00022741"/>
    </source>
</evidence>
<dbReference type="CDD" id="cd03109">
    <property type="entry name" value="DTBS"/>
    <property type="match status" value="1"/>
</dbReference>
<dbReference type="Gene3D" id="3.40.50.300">
    <property type="entry name" value="P-loop containing nucleotide triphosphate hydrolases"/>
    <property type="match status" value="1"/>
</dbReference>
<feature type="binding site" evidence="8">
    <location>
        <position position="55"/>
    </location>
    <ligand>
        <name>ATP</name>
        <dbReference type="ChEBI" id="CHEBI:30616"/>
    </ligand>
</feature>
<dbReference type="PIRSF" id="PIRSF006755">
    <property type="entry name" value="DTB_synth"/>
    <property type="match status" value="1"/>
</dbReference>
<comment type="subcellular location">
    <subcellularLocation>
        <location evidence="8">Cytoplasm</location>
    </subcellularLocation>
</comment>
<comment type="cofactor">
    <cofactor evidence="8">
        <name>Mg(2+)</name>
        <dbReference type="ChEBI" id="CHEBI:18420"/>
    </cofactor>
</comment>
<feature type="binding site" evidence="8">
    <location>
        <begin position="176"/>
        <end position="177"/>
    </location>
    <ligand>
        <name>ATP</name>
        <dbReference type="ChEBI" id="CHEBI:30616"/>
    </ligand>
</feature>
<protein>
    <recommendedName>
        <fullName evidence="8">ATP-dependent dethiobiotin synthetase BioD</fullName>
        <ecNumber evidence="8">6.3.3.3</ecNumber>
    </recommendedName>
    <alternativeName>
        <fullName evidence="8">DTB synthetase</fullName>
        <shortName evidence="8">DTBS</shortName>
    </alternativeName>
    <alternativeName>
        <fullName evidence="8">Dethiobiotin synthase</fullName>
    </alternativeName>
</protein>
<keyword evidence="7 8" id="KW-0460">Magnesium</keyword>
<feature type="active site" evidence="8">
    <location>
        <position position="38"/>
    </location>
</feature>
<evidence type="ECO:0000256" key="8">
    <source>
        <dbReference type="HAMAP-Rule" id="MF_00336"/>
    </source>
</evidence>
<sequence>MSLDLFITGTDTAVGKTWVTLGIMAALQTSGASAIGMKPVASGCRSTGAGLRNEDAERLLHQSSVPTPYDLVNPFAFAPAIAPHIAAAEIGRDISLAKIASCYRALTGLADHCVVEGVGGWLVPLTATETVADLARHLGLPVILVVGIRLGCLNHALLSVAGIRHGGNRLLGWVANHTEPDMARSEENILTLETRIDAPLLATIPWLSEPSVADFAGRLTIIERIFSQQRR</sequence>
<evidence type="ECO:0000256" key="1">
    <source>
        <dbReference type="ARBA" id="ARBA00022490"/>
    </source>
</evidence>
<dbReference type="InterPro" id="IPR027417">
    <property type="entry name" value="P-loop_NTPase"/>
</dbReference>
<evidence type="ECO:0000256" key="7">
    <source>
        <dbReference type="ARBA" id="ARBA00022842"/>
    </source>
</evidence>
<feature type="binding site" evidence="8">
    <location>
        <begin position="116"/>
        <end position="119"/>
    </location>
    <ligand>
        <name>ATP</name>
        <dbReference type="ChEBI" id="CHEBI:30616"/>
    </ligand>
</feature>
<comment type="function">
    <text evidence="8">Catalyzes a mechanistically unusual reaction, the ATP-dependent insertion of CO2 between the N7 and N8 nitrogen atoms of 7,8-diaminopelargonic acid (DAPA, also called 7,8-diammoniononanoate) to form a ureido ring.</text>
</comment>
<dbReference type="FunFam" id="3.40.50.300:FF:000292">
    <property type="entry name" value="ATP-dependent dethiobiotin synthetase BioD"/>
    <property type="match status" value="1"/>
</dbReference>
<dbReference type="UniPathway" id="UPA00078">
    <property type="reaction ID" value="UER00161"/>
</dbReference>
<dbReference type="InterPro" id="IPR004472">
    <property type="entry name" value="DTB_synth_BioD"/>
</dbReference>
<dbReference type="PANTHER" id="PTHR43210:SF5">
    <property type="entry name" value="DETHIOBIOTIN SYNTHETASE"/>
    <property type="match status" value="1"/>
</dbReference>
<keyword evidence="4 8" id="KW-0547">Nucleotide-binding</keyword>
<reference evidence="9" key="1">
    <citation type="submission" date="2019-02" db="EMBL/GenBank/DDBJ databases">
        <authorList>
            <person name="Gruber-Vodicka R. H."/>
            <person name="Seah K. B. B."/>
        </authorList>
    </citation>
    <scope>NUCLEOTIDE SEQUENCE</scope>
    <source>
        <strain evidence="9">BECK_M7</strain>
    </source>
</reference>
<evidence type="ECO:0000256" key="5">
    <source>
        <dbReference type="ARBA" id="ARBA00022756"/>
    </source>
</evidence>
<evidence type="ECO:0000256" key="3">
    <source>
        <dbReference type="ARBA" id="ARBA00022723"/>
    </source>
</evidence>
<keyword evidence="3 8" id="KW-0479">Metal-binding</keyword>
<evidence type="ECO:0000313" key="9">
    <source>
        <dbReference type="EMBL" id="VFJ88945.1"/>
    </source>
</evidence>
<feature type="binding site" evidence="8">
    <location>
        <position position="42"/>
    </location>
    <ligand>
        <name>substrate</name>
    </ligand>
</feature>
<dbReference type="EMBL" id="CAADFF010000013">
    <property type="protein sequence ID" value="VFJ88945.1"/>
    <property type="molecule type" value="Genomic_DNA"/>
</dbReference>
<evidence type="ECO:0000256" key="2">
    <source>
        <dbReference type="ARBA" id="ARBA00022598"/>
    </source>
</evidence>
<keyword evidence="6 8" id="KW-0067">ATP-binding</keyword>
<dbReference type="GO" id="GO:0004141">
    <property type="term" value="F:dethiobiotin synthase activity"/>
    <property type="evidence" value="ECO:0007669"/>
    <property type="project" value="UniProtKB-UniRule"/>
</dbReference>
<comment type="subunit">
    <text evidence="8">Homodimer.</text>
</comment>
<name>A0A450UA13_9GAMM</name>
<accession>A0A450UA13</accession>
<keyword evidence="1 8" id="KW-0963">Cytoplasm</keyword>
<dbReference type="GO" id="GO:0009102">
    <property type="term" value="P:biotin biosynthetic process"/>
    <property type="evidence" value="ECO:0007669"/>
    <property type="project" value="UniProtKB-UniRule"/>
</dbReference>
<comment type="catalytic activity">
    <reaction evidence="8">
        <text>(7R,8S)-7,8-diammoniononanoate + CO2 + ATP = (4R,5S)-dethiobiotin + ADP + phosphate + 3 H(+)</text>
        <dbReference type="Rhea" id="RHEA:15805"/>
        <dbReference type="ChEBI" id="CHEBI:15378"/>
        <dbReference type="ChEBI" id="CHEBI:16526"/>
        <dbReference type="ChEBI" id="CHEBI:30616"/>
        <dbReference type="ChEBI" id="CHEBI:43474"/>
        <dbReference type="ChEBI" id="CHEBI:149469"/>
        <dbReference type="ChEBI" id="CHEBI:149473"/>
        <dbReference type="ChEBI" id="CHEBI:456216"/>
        <dbReference type="EC" id="6.3.3.3"/>
    </reaction>
</comment>
<dbReference type="NCBIfam" id="TIGR00347">
    <property type="entry name" value="bioD"/>
    <property type="match status" value="1"/>
</dbReference>
<dbReference type="GO" id="GO:0000287">
    <property type="term" value="F:magnesium ion binding"/>
    <property type="evidence" value="ECO:0007669"/>
    <property type="project" value="UniProtKB-UniRule"/>
</dbReference>
<dbReference type="AlphaFoldDB" id="A0A450UA13"/>
<dbReference type="GO" id="GO:0042803">
    <property type="term" value="F:protein homodimerization activity"/>
    <property type="evidence" value="ECO:0007669"/>
    <property type="project" value="UniProtKB-ARBA"/>
</dbReference>
<dbReference type="SUPFAM" id="SSF52540">
    <property type="entry name" value="P-loop containing nucleoside triphosphate hydrolases"/>
    <property type="match status" value="1"/>
</dbReference>
<dbReference type="HAMAP" id="MF_00336">
    <property type="entry name" value="BioD"/>
    <property type="match status" value="1"/>
</dbReference>
<gene>
    <name evidence="8" type="primary">bioD</name>
    <name evidence="9" type="ORF">BECKLFY1418B_GA0070995_101313</name>
</gene>
<feature type="binding site" evidence="8">
    <location>
        <position position="17"/>
    </location>
    <ligand>
        <name>Mg(2+)</name>
        <dbReference type="ChEBI" id="CHEBI:18420"/>
    </ligand>
</feature>
<dbReference type="GO" id="GO:0005524">
    <property type="term" value="F:ATP binding"/>
    <property type="evidence" value="ECO:0007669"/>
    <property type="project" value="UniProtKB-UniRule"/>
</dbReference>
<comment type="caution">
    <text evidence="8">Lacks conserved residue(s) required for the propagation of feature annotation.</text>
</comment>
<feature type="binding site" evidence="8">
    <location>
        <begin position="205"/>
        <end position="207"/>
    </location>
    <ligand>
        <name>ATP</name>
        <dbReference type="ChEBI" id="CHEBI:30616"/>
    </ligand>
</feature>
<dbReference type="PANTHER" id="PTHR43210">
    <property type="entry name" value="DETHIOBIOTIN SYNTHETASE"/>
    <property type="match status" value="1"/>
</dbReference>
<organism evidence="9">
    <name type="scientific">Candidatus Kentrum sp. LFY</name>
    <dbReference type="NCBI Taxonomy" id="2126342"/>
    <lineage>
        <taxon>Bacteria</taxon>
        <taxon>Pseudomonadati</taxon>
        <taxon>Pseudomonadota</taxon>
        <taxon>Gammaproteobacteria</taxon>
        <taxon>Candidatus Kentrum</taxon>
    </lineage>
</organism>
<dbReference type="GO" id="GO:0005829">
    <property type="term" value="C:cytosol"/>
    <property type="evidence" value="ECO:0007669"/>
    <property type="project" value="TreeGrafter"/>
</dbReference>
<keyword evidence="5 8" id="KW-0093">Biotin biosynthesis</keyword>